<dbReference type="Gene3D" id="2.60.120.10">
    <property type="entry name" value="Jelly Rolls"/>
    <property type="match status" value="1"/>
</dbReference>
<gene>
    <name evidence="6" type="ORF">CH341_19150</name>
</gene>
<evidence type="ECO:0000256" key="1">
    <source>
        <dbReference type="ARBA" id="ARBA00023015"/>
    </source>
</evidence>
<keyword evidence="1" id="KW-0805">Transcription regulation</keyword>
<dbReference type="InterPro" id="IPR018060">
    <property type="entry name" value="HTH_AraC"/>
</dbReference>
<reference evidence="6 7" key="1">
    <citation type="submission" date="2017-07" db="EMBL/GenBank/DDBJ databases">
        <title>Draft Genome Sequences of Select Purple Nonsulfur Bacteria.</title>
        <authorList>
            <person name="Lasarre B."/>
            <person name="Mckinlay J.B."/>
        </authorList>
    </citation>
    <scope>NUCLEOTIDE SEQUENCE [LARGE SCALE GENOMIC DNA]</scope>
    <source>
        <strain evidence="6 7">DSM 5909</strain>
    </source>
</reference>
<accession>A0A327KW48</accession>
<proteinExistence type="predicted"/>
<dbReference type="SMART" id="SM00342">
    <property type="entry name" value="HTH_ARAC"/>
    <property type="match status" value="1"/>
</dbReference>
<dbReference type="PRINTS" id="PR00032">
    <property type="entry name" value="HTHARAC"/>
</dbReference>
<dbReference type="AlphaFoldDB" id="A0A327KW48"/>
<dbReference type="InterPro" id="IPR018062">
    <property type="entry name" value="HTH_AraC-typ_CS"/>
</dbReference>
<dbReference type="PROSITE" id="PS01124">
    <property type="entry name" value="HTH_ARAC_FAMILY_2"/>
    <property type="match status" value="1"/>
</dbReference>
<keyword evidence="3" id="KW-0804">Transcription</keyword>
<dbReference type="PROSITE" id="PS00041">
    <property type="entry name" value="HTH_ARAC_FAMILY_1"/>
    <property type="match status" value="1"/>
</dbReference>
<comment type="caution">
    <text evidence="6">The sequence shown here is derived from an EMBL/GenBank/DDBJ whole genome shotgun (WGS) entry which is preliminary data.</text>
</comment>
<sequence length="346" mass="36892">MSVDRGDMRPLGAVRRAGERETAAARNGSGRDDRSLASIPRVVPGHASPQRIGPTTCLTNTNENSNLVRLIIFCVRFAMLWGMSVELVEPTEWHAHEIVEFILCGAGGGRLESGAGRFGFVADRTILVPPGVEHRYVVTSDEPARLKLACLTAEDIGAHIAPSQAALLGTLCTEGVTAADHDADSIGLLAGLIPNGISNGGTTHEQQIGFGALGLLIALHAKARGVVASDPIWQRYNDRIRGVTTWIDAHPVAPLGLQELAARFGMSRTLLTREFRRHTGTSVVAYVTTRRLEQAAMALATGAGDVTAVAYASGFANLSHFHRCFKAAYGLTPAAFRRKVIGESGR</sequence>
<keyword evidence="2" id="KW-0238">DNA-binding</keyword>
<dbReference type="SUPFAM" id="SSF46689">
    <property type="entry name" value="Homeodomain-like"/>
    <property type="match status" value="2"/>
</dbReference>
<dbReference type="EMBL" id="NPEX01000147">
    <property type="protein sequence ID" value="RAI42521.1"/>
    <property type="molecule type" value="Genomic_DNA"/>
</dbReference>
<dbReference type="GO" id="GO:0003700">
    <property type="term" value="F:DNA-binding transcription factor activity"/>
    <property type="evidence" value="ECO:0007669"/>
    <property type="project" value="InterPro"/>
</dbReference>
<dbReference type="Pfam" id="PF12833">
    <property type="entry name" value="HTH_18"/>
    <property type="match status" value="1"/>
</dbReference>
<feature type="domain" description="HTH araC/xylS-type" evidence="5">
    <location>
        <begin position="241"/>
        <end position="339"/>
    </location>
</feature>
<evidence type="ECO:0000259" key="5">
    <source>
        <dbReference type="PROSITE" id="PS01124"/>
    </source>
</evidence>
<organism evidence="6 7">
    <name type="scientific">Rhodoplanes roseus</name>
    <dbReference type="NCBI Taxonomy" id="29409"/>
    <lineage>
        <taxon>Bacteria</taxon>
        <taxon>Pseudomonadati</taxon>
        <taxon>Pseudomonadota</taxon>
        <taxon>Alphaproteobacteria</taxon>
        <taxon>Hyphomicrobiales</taxon>
        <taxon>Nitrobacteraceae</taxon>
        <taxon>Rhodoplanes</taxon>
    </lineage>
</organism>
<evidence type="ECO:0000313" key="6">
    <source>
        <dbReference type="EMBL" id="RAI42521.1"/>
    </source>
</evidence>
<evidence type="ECO:0000313" key="7">
    <source>
        <dbReference type="Proteomes" id="UP000249130"/>
    </source>
</evidence>
<dbReference type="Gene3D" id="1.10.10.60">
    <property type="entry name" value="Homeodomain-like"/>
    <property type="match status" value="1"/>
</dbReference>
<feature type="region of interest" description="Disordered" evidence="4">
    <location>
        <begin position="1"/>
        <end position="36"/>
    </location>
</feature>
<dbReference type="OrthoDB" id="9816011at2"/>
<dbReference type="SUPFAM" id="SSF51182">
    <property type="entry name" value="RmlC-like cupins"/>
    <property type="match status" value="1"/>
</dbReference>
<evidence type="ECO:0000256" key="2">
    <source>
        <dbReference type="ARBA" id="ARBA00023125"/>
    </source>
</evidence>
<dbReference type="InterPro" id="IPR020449">
    <property type="entry name" value="Tscrpt_reg_AraC-type_HTH"/>
</dbReference>
<evidence type="ECO:0000256" key="4">
    <source>
        <dbReference type="SAM" id="MobiDB-lite"/>
    </source>
</evidence>
<dbReference type="InterPro" id="IPR011051">
    <property type="entry name" value="RmlC_Cupin_sf"/>
</dbReference>
<dbReference type="InterPro" id="IPR014710">
    <property type="entry name" value="RmlC-like_jellyroll"/>
</dbReference>
<evidence type="ECO:0000256" key="3">
    <source>
        <dbReference type="ARBA" id="ARBA00023163"/>
    </source>
</evidence>
<dbReference type="PANTHER" id="PTHR46796">
    <property type="entry name" value="HTH-TYPE TRANSCRIPTIONAL ACTIVATOR RHAS-RELATED"/>
    <property type="match status" value="1"/>
</dbReference>
<dbReference type="Pfam" id="PF07883">
    <property type="entry name" value="Cupin_2"/>
    <property type="match status" value="1"/>
</dbReference>
<dbReference type="GO" id="GO:0043565">
    <property type="term" value="F:sequence-specific DNA binding"/>
    <property type="evidence" value="ECO:0007669"/>
    <property type="project" value="InterPro"/>
</dbReference>
<name>A0A327KW48_9BRAD</name>
<dbReference type="InterPro" id="IPR050204">
    <property type="entry name" value="AraC_XylS_family_regulators"/>
</dbReference>
<keyword evidence="7" id="KW-1185">Reference proteome</keyword>
<dbReference type="Proteomes" id="UP000249130">
    <property type="component" value="Unassembled WGS sequence"/>
</dbReference>
<protein>
    <recommendedName>
        <fullName evidence="5">HTH araC/xylS-type domain-containing protein</fullName>
    </recommendedName>
</protein>
<dbReference type="InterPro" id="IPR009057">
    <property type="entry name" value="Homeodomain-like_sf"/>
</dbReference>
<dbReference type="InterPro" id="IPR013096">
    <property type="entry name" value="Cupin_2"/>
</dbReference>
<feature type="compositionally biased region" description="Basic and acidic residues" evidence="4">
    <location>
        <begin position="16"/>
        <end position="35"/>
    </location>
</feature>